<feature type="region of interest" description="Disordered" evidence="2">
    <location>
        <begin position="435"/>
        <end position="456"/>
    </location>
</feature>
<dbReference type="Gene3D" id="3.40.50.410">
    <property type="entry name" value="von Willebrand factor, type A domain"/>
    <property type="match status" value="1"/>
</dbReference>
<sequence length="456" mass="49005">MNPASEIAIGFADFTLLRPWWLLALLPCWALAWTVARTPRAAFGNWTGVVDADLLPHLVDPAPTGRRGAVRIVIAVGLTLAVIALAGPALKGRTNVALRSDAMRVLVADLSPALEDARNGASLVEALQVELLDLLDRMPEGQTALIAYADEPYLLAPPTTDSATLRMLVTELAPDALPVAGERPERALRMAAKLLARSGAATRDVLWLSAGGAASAPSLQAVAELQAEGMRVSLLRLGAENDARGALHDAIVASGGLDLARRTDDHDVSALLAHLDRASTLRQERIPTRSTPRELGPWLLALLLPLAALAFRRGVFTLLAAFLLIPPPAANAGDFADWWQRPDQRAMEALRSGAAETAATRFTDARWKAVAHYRTGAYADAAALLEPFDDADSLYNRGNALARLQRLDQALQTYDAALRRRPDDPDILHNRDLVRELMKRPPPPQSGQGEPGTPPP</sequence>
<organism evidence="5 6">
    <name type="scientific">Aromatoleum toluolicum</name>
    <dbReference type="NCBI Taxonomy" id="90060"/>
    <lineage>
        <taxon>Bacteria</taxon>
        <taxon>Pseudomonadati</taxon>
        <taxon>Pseudomonadota</taxon>
        <taxon>Betaproteobacteria</taxon>
        <taxon>Rhodocyclales</taxon>
        <taxon>Rhodocyclaceae</taxon>
        <taxon>Aromatoleum</taxon>
    </lineage>
</organism>
<dbReference type="Gene3D" id="1.25.40.10">
    <property type="entry name" value="Tetratricopeptide repeat domain"/>
    <property type="match status" value="1"/>
</dbReference>
<feature type="domain" description="VWFA" evidence="4">
    <location>
        <begin position="105"/>
        <end position="210"/>
    </location>
</feature>
<dbReference type="PROSITE" id="PS50005">
    <property type="entry name" value="TPR"/>
    <property type="match status" value="1"/>
</dbReference>
<evidence type="ECO:0000313" key="5">
    <source>
        <dbReference type="EMBL" id="NMG00513.1"/>
    </source>
</evidence>
<dbReference type="SMART" id="SM00028">
    <property type="entry name" value="TPR"/>
    <property type="match status" value="1"/>
</dbReference>
<dbReference type="PANTHER" id="PTHR22550">
    <property type="entry name" value="SPORE GERMINATION PROTEIN"/>
    <property type="match status" value="1"/>
</dbReference>
<dbReference type="Pfam" id="PF13519">
    <property type="entry name" value="VWA_2"/>
    <property type="match status" value="1"/>
</dbReference>
<evidence type="ECO:0000256" key="2">
    <source>
        <dbReference type="SAM" id="MobiDB-lite"/>
    </source>
</evidence>
<keyword evidence="3" id="KW-1133">Transmembrane helix</keyword>
<dbReference type="RefSeq" id="WP_169143036.1">
    <property type="nucleotide sequence ID" value="NZ_WTVS01000082.1"/>
</dbReference>
<evidence type="ECO:0000313" key="6">
    <source>
        <dbReference type="Proteomes" id="UP000634522"/>
    </source>
</evidence>
<accession>A0ABX1NME4</accession>
<dbReference type="Pfam" id="PF00515">
    <property type="entry name" value="TPR_1"/>
    <property type="match status" value="1"/>
</dbReference>
<evidence type="ECO:0000256" key="3">
    <source>
        <dbReference type="SAM" id="Phobius"/>
    </source>
</evidence>
<dbReference type="InterPro" id="IPR050768">
    <property type="entry name" value="UPF0353/GerABKA_families"/>
</dbReference>
<dbReference type="EMBL" id="WTVS01000082">
    <property type="protein sequence ID" value="NMG00513.1"/>
    <property type="molecule type" value="Genomic_DNA"/>
</dbReference>
<dbReference type="InterPro" id="IPR019734">
    <property type="entry name" value="TPR_rpt"/>
</dbReference>
<comment type="caution">
    <text evidence="5">The sequence shown here is derived from an EMBL/GenBank/DDBJ whole genome shotgun (WGS) entry which is preliminary data.</text>
</comment>
<dbReference type="PROSITE" id="PS50293">
    <property type="entry name" value="TPR_REGION"/>
    <property type="match status" value="1"/>
</dbReference>
<dbReference type="SUPFAM" id="SSF53300">
    <property type="entry name" value="vWA-like"/>
    <property type="match status" value="1"/>
</dbReference>
<feature type="transmembrane region" description="Helical" evidence="3">
    <location>
        <begin position="20"/>
        <end position="36"/>
    </location>
</feature>
<protein>
    <submittedName>
        <fullName evidence="5">VWA domain-containing protein</fullName>
    </submittedName>
</protein>
<dbReference type="InterPro" id="IPR011990">
    <property type="entry name" value="TPR-like_helical_dom_sf"/>
</dbReference>
<reference evidence="5 6" key="1">
    <citation type="submission" date="2019-12" db="EMBL/GenBank/DDBJ databases">
        <title>Comparative genomics gives insights into the taxonomy of the Azoarcus-Aromatoleum group and reveals separate origins of nif in the plant-associated Azoarcus and non-plant-associated Aromatoleum sub-groups.</title>
        <authorList>
            <person name="Lafos M."/>
            <person name="Maluk M."/>
            <person name="Batista M."/>
            <person name="Junghare M."/>
            <person name="Carmona M."/>
            <person name="Faoro H."/>
            <person name="Cruz L.M."/>
            <person name="Battistoni F."/>
            <person name="De Souza E."/>
            <person name="Pedrosa F."/>
            <person name="Chen W.-M."/>
            <person name="Poole P.S."/>
            <person name="Dixon R.A."/>
            <person name="James E.K."/>
        </authorList>
    </citation>
    <scope>NUCLEOTIDE SEQUENCE [LARGE SCALE GENOMIC DNA]</scope>
    <source>
        <strain evidence="5 6">T</strain>
    </source>
</reference>
<dbReference type="SUPFAM" id="SSF48452">
    <property type="entry name" value="TPR-like"/>
    <property type="match status" value="1"/>
</dbReference>
<feature type="transmembrane region" description="Helical" evidence="3">
    <location>
        <begin position="68"/>
        <end position="90"/>
    </location>
</feature>
<evidence type="ECO:0000256" key="1">
    <source>
        <dbReference type="PROSITE-ProRule" id="PRU00339"/>
    </source>
</evidence>
<dbReference type="InterPro" id="IPR036465">
    <property type="entry name" value="vWFA_dom_sf"/>
</dbReference>
<keyword evidence="3" id="KW-0472">Membrane</keyword>
<dbReference type="Proteomes" id="UP000634522">
    <property type="component" value="Unassembled WGS sequence"/>
</dbReference>
<feature type="non-terminal residue" evidence="5">
    <location>
        <position position="456"/>
    </location>
</feature>
<keyword evidence="1" id="KW-0802">TPR repeat</keyword>
<name>A0ABX1NME4_9RHOO</name>
<keyword evidence="3" id="KW-0812">Transmembrane</keyword>
<evidence type="ECO:0000259" key="4">
    <source>
        <dbReference type="Pfam" id="PF13519"/>
    </source>
</evidence>
<keyword evidence="6" id="KW-1185">Reference proteome</keyword>
<dbReference type="InterPro" id="IPR002035">
    <property type="entry name" value="VWF_A"/>
</dbReference>
<dbReference type="PANTHER" id="PTHR22550:SF14">
    <property type="entry name" value="VWFA DOMAIN-CONTAINING PROTEIN"/>
    <property type="match status" value="1"/>
</dbReference>
<proteinExistence type="predicted"/>
<gene>
    <name evidence="5" type="ORF">GPA27_24340</name>
</gene>
<feature type="repeat" description="TPR" evidence="1">
    <location>
        <begin position="391"/>
        <end position="424"/>
    </location>
</feature>